<gene>
    <name evidence="6" type="ORF">PVAND_005109</name>
</gene>
<accession>A0A9J6BZU5</accession>
<keyword evidence="7" id="KW-1185">Reference proteome</keyword>
<dbReference type="InterPro" id="IPR018114">
    <property type="entry name" value="TRYPSIN_HIS"/>
</dbReference>
<dbReference type="Pfam" id="PF13855">
    <property type="entry name" value="LRR_8"/>
    <property type="match status" value="2"/>
</dbReference>
<evidence type="ECO:0000256" key="4">
    <source>
        <dbReference type="SAM" id="SignalP"/>
    </source>
</evidence>
<reference evidence="6" key="1">
    <citation type="submission" date="2021-03" db="EMBL/GenBank/DDBJ databases">
        <title>Chromosome level genome of the anhydrobiotic midge Polypedilum vanderplanki.</title>
        <authorList>
            <person name="Yoshida Y."/>
            <person name="Kikawada T."/>
            <person name="Gusev O."/>
        </authorList>
    </citation>
    <scope>NUCLEOTIDE SEQUENCE</scope>
    <source>
        <strain evidence="6">NIAS01</strain>
        <tissue evidence="6">Whole body or cell culture</tissue>
    </source>
</reference>
<feature type="chain" id="PRO_5039898849" description="Peptidase S1 domain-containing protein" evidence="4">
    <location>
        <begin position="19"/>
        <end position="738"/>
    </location>
</feature>
<sequence>MKTSEIFIIFVSIQFVVSQECGRPPEFHNAAGLILGGTTAEKNKFPFLATLFNLETTKYFCSGTVISRHHIISAAHCFQDKLIINKLEASKIVAFLGKYDFKSHTDRHVYPAYPNELFLHDDWDPQNPSYDADIAILYVRDEMKFRINIFPACLWENDDETNGILVGYGTSEGQEIDEHQTVPREAPISFVSNEECGRNSELRKLITYRTLCGGGQGSGFGFATPCRGDSGSGVYIKQNDIWFLRAVVSSSLLKSDGSCDTDNFAIFTDVTKYKNWIYRILGRKIKLKCEFSRVGTYYKCQVKEAVIDKPHTIVTDIIGTHLNDAENSDVRETGFGEQNILYLPDNVGSFFPNLFSYYGVNSRLKYIFRSNFVSLRKVTRLDLSSNEIEDLPKDVFYELPRLKTLLLSRNKIKSLDRDLFISNPNLNIIYIFGNEIEVLENDLFRANSNLEQLHIDENKIMNIENEFFDRIPFLQIANFLNNVCVNSHYPKFKSYDKLKDFIRRNCQGSKENFMLDLQCEFVKSENFYTCKVKELSIDNEHSAISEVTGDHLNDHINIDITEIHIHSQNTRYLLNDMSLYFPNLFSYINTNSQLSKIFRLNFVGFRKLIKLDLGMNEIQELPKDVFYELPRLRELYLNENKIKTLNRDLFINNPNLNIIYIYRNEIEVLENDLFRANPNLEQLHIDYNKIRKVGYQFFHKIPFLEIANFLNNVCVNSHYPNNMSYDKLRAFIRRNCQG</sequence>
<dbReference type="Gene3D" id="2.40.10.10">
    <property type="entry name" value="Trypsin-like serine proteases"/>
    <property type="match status" value="1"/>
</dbReference>
<dbReference type="PRINTS" id="PR00722">
    <property type="entry name" value="CHYMOTRYPSIN"/>
</dbReference>
<dbReference type="InterPro" id="IPR043504">
    <property type="entry name" value="Peptidase_S1_PA_chymotrypsin"/>
</dbReference>
<dbReference type="InterPro" id="IPR051333">
    <property type="entry name" value="CLIP_Serine_Protease"/>
</dbReference>
<dbReference type="SUPFAM" id="SSF52058">
    <property type="entry name" value="L domain-like"/>
    <property type="match status" value="1"/>
</dbReference>
<dbReference type="InterPro" id="IPR009003">
    <property type="entry name" value="Peptidase_S1_PA"/>
</dbReference>
<dbReference type="InterPro" id="IPR001254">
    <property type="entry name" value="Trypsin_dom"/>
</dbReference>
<comment type="caution">
    <text evidence="6">The sequence shown here is derived from an EMBL/GenBank/DDBJ whole genome shotgun (WGS) entry which is preliminary data.</text>
</comment>
<keyword evidence="1" id="KW-0433">Leucine-rich repeat</keyword>
<dbReference type="CDD" id="cd00190">
    <property type="entry name" value="Tryp_SPc"/>
    <property type="match status" value="1"/>
</dbReference>
<dbReference type="AlphaFoldDB" id="A0A9J6BZU5"/>
<dbReference type="Gene3D" id="3.80.10.10">
    <property type="entry name" value="Ribonuclease Inhibitor"/>
    <property type="match status" value="2"/>
</dbReference>
<organism evidence="6 7">
    <name type="scientific">Polypedilum vanderplanki</name>
    <name type="common">Sleeping chironomid midge</name>
    <dbReference type="NCBI Taxonomy" id="319348"/>
    <lineage>
        <taxon>Eukaryota</taxon>
        <taxon>Metazoa</taxon>
        <taxon>Ecdysozoa</taxon>
        <taxon>Arthropoda</taxon>
        <taxon>Hexapoda</taxon>
        <taxon>Insecta</taxon>
        <taxon>Pterygota</taxon>
        <taxon>Neoptera</taxon>
        <taxon>Endopterygota</taxon>
        <taxon>Diptera</taxon>
        <taxon>Nematocera</taxon>
        <taxon>Chironomoidea</taxon>
        <taxon>Chironomidae</taxon>
        <taxon>Chironominae</taxon>
        <taxon>Polypedilum</taxon>
        <taxon>Polypedilum</taxon>
    </lineage>
</organism>
<evidence type="ECO:0000256" key="2">
    <source>
        <dbReference type="ARBA" id="ARBA00022737"/>
    </source>
</evidence>
<name>A0A9J6BZU5_POLVA</name>
<dbReference type="PANTHER" id="PTHR24260">
    <property type="match status" value="1"/>
</dbReference>
<dbReference type="SMART" id="SM00020">
    <property type="entry name" value="Tryp_SPc"/>
    <property type="match status" value="1"/>
</dbReference>
<dbReference type="SUPFAM" id="SSF50494">
    <property type="entry name" value="Trypsin-like serine proteases"/>
    <property type="match status" value="1"/>
</dbReference>
<dbReference type="Proteomes" id="UP001107558">
    <property type="component" value="Chromosome 2"/>
</dbReference>
<dbReference type="Pfam" id="PF00089">
    <property type="entry name" value="Trypsin"/>
    <property type="match status" value="1"/>
</dbReference>
<dbReference type="OrthoDB" id="7789823at2759"/>
<dbReference type="PANTHER" id="PTHR24260:SF143">
    <property type="entry name" value="SERINE PROTEASE GD-LIKE PROTEIN"/>
    <property type="match status" value="1"/>
</dbReference>
<evidence type="ECO:0000256" key="3">
    <source>
        <dbReference type="ARBA" id="ARBA00024195"/>
    </source>
</evidence>
<dbReference type="PROSITE" id="PS51450">
    <property type="entry name" value="LRR"/>
    <property type="match status" value="1"/>
</dbReference>
<dbReference type="PROSITE" id="PS00134">
    <property type="entry name" value="TRYPSIN_HIS"/>
    <property type="match status" value="1"/>
</dbReference>
<evidence type="ECO:0000313" key="6">
    <source>
        <dbReference type="EMBL" id="KAG5675184.1"/>
    </source>
</evidence>
<feature type="signal peptide" evidence="4">
    <location>
        <begin position="1"/>
        <end position="18"/>
    </location>
</feature>
<evidence type="ECO:0000313" key="7">
    <source>
        <dbReference type="Proteomes" id="UP001107558"/>
    </source>
</evidence>
<proteinExistence type="inferred from homology"/>
<dbReference type="SMART" id="SM00369">
    <property type="entry name" value="LRR_TYP"/>
    <property type="match status" value="8"/>
</dbReference>
<dbReference type="GO" id="GO:0006508">
    <property type="term" value="P:proteolysis"/>
    <property type="evidence" value="ECO:0007669"/>
    <property type="project" value="InterPro"/>
</dbReference>
<evidence type="ECO:0000259" key="5">
    <source>
        <dbReference type="PROSITE" id="PS50240"/>
    </source>
</evidence>
<dbReference type="InterPro" id="IPR001314">
    <property type="entry name" value="Peptidase_S1A"/>
</dbReference>
<feature type="domain" description="Peptidase S1" evidence="5">
    <location>
        <begin position="34"/>
        <end position="282"/>
    </location>
</feature>
<dbReference type="EMBL" id="JADBJN010000002">
    <property type="protein sequence ID" value="KAG5675184.1"/>
    <property type="molecule type" value="Genomic_DNA"/>
</dbReference>
<protein>
    <recommendedName>
        <fullName evidence="5">Peptidase S1 domain-containing protein</fullName>
    </recommendedName>
</protein>
<dbReference type="InterPro" id="IPR032675">
    <property type="entry name" value="LRR_dom_sf"/>
</dbReference>
<evidence type="ECO:0000256" key="1">
    <source>
        <dbReference type="ARBA" id="ARBA00022614"/>
    </source>
</evidence>
<dbReference type="InterPro" id="IPR003591">
    <property type="entry name" value="Leu-rich_rpt_typical-subtyp"/>
</dbReference>
<dbReference type="GO" id="GO:0004252">
    <property type="term" value="F:serine-type endopeptidase activity"/>
    <property type="evidence" value="ECO:0007669"/>
    <property type="project" value="InterPro"/>
</dbReference>
<dbReference type="InterPro" id="IPR001611">
    <property type="entry name" value="Leu-rich_rpt"/>
</dbReference>
<keyword evidence="4" id="KW-0732">Signal</keyword>
<comment type="similarity">
    <text evidence="3">Belongs to the peptidase S1 family. CLIP subfamily.</text>
</comment>
<keyword evidence="2" id="KW-0677">Repeat</keyword>
<dbReference type="PROSITE" id="PS50240">
    <property type="entry name" value="TRYPSIN_DOM"/>
    <property type="match status" value="1"/>
</dbReference>